<evidence type="ECO:0000256" key="5">
    <source>
        <dbReference type="ARBA" id="ARBA00022519"/>
    </source>
</evidence>
<feature type="coiled-coil region" evidence="10">
    <location>
        <begin position="194"/>
        <end position="236"/>
    </location>
</feature>
<keyword evidence="3 9" id="KW-0813">Transport</keyword>
<dbReference type="PANTHER" id="PTHR30386">
    <property type="entry name" value="MEMBRANE FUSION SUBUNIT OF EMRAB-TOLC MULTIDRUG EFFLUX PUMP"/>
    <property type="match status" value="1"/>
</dbReference>
<protein>
    <recommendedName>
        <fullName evidence="9">Membrane fusion protein (MFP) family protein</fullName>
    </recommendedName>
</protein>
<evidence type="ECO:0000313" key="13">
    <source>
        <dbReference type="EMBL" id="MBB5206476.1"/>
    </source>
</evidence>
<evidence type="ECO:0000256" key="8">
    <source>
        <dbReference type="ARBA" id="ARBA00023136"/>
    </source>
</evidence>
<proteinExistence type="inferred from homology"/>
<dbReference type="PRINTS" id="PR01490">
    <property type="entry name" value="RTXTOXIND"/>
</dbReference>
<keyword evidence="4 9" id="KW-1003">Cell membrane</keyword>
<evidence type="ECO:0000259" key="11">
    <source>
        <dbReference type="Pfam" id="PF25917"/>
    </source>
</evidence>
<reference evidence="13 14" key="1">
    <citation type="submission" date="2020-08" db="EMBL/GenBank/DDBJ databases">
        <title>Genomic Encyclopedia of Type Strains, Phase IV (KMG-IV): sequencing the most valuable type-strain genomes for metagenomic binning, comparative biology and taxonomic classification.</title>
        <authorList>
            <person name="Goeker M."/>
        </authorList>
    </citation>
    <scope>NUCLEOTIDE SEQUENCE [LARGE SCALE GENOMIC DNA]</scope>
    <source>
        <strain evidence="13 14">DSM 23958</strain>
    </source>
</reference>
<dbReference type="InterPro" id="IPR050739">
    <property type="entry name" value="MFP"/>
</dbReference>
<evidence type="ECO:0000256" key="1">
    <source>
        <dbReference type="ARBA" id="ARBA00004377"/>
    </source>
</evidence>
<dbReference type="OrthoDB" id="9775513at2"/>
<dbReference type="NCBIfam" id="TIGR01843">
    <property type="entry name" value="type_I_hlyD"/>
    <property type="match status" value="1"/>
</dbReference>
<dbReference type="GO" id="GO:0005886">
    <property type="term" value="C:plasma membrane"/>
    <property type="evidence" value="ECO:0007669"/>
    <property type="project" value="UniProtKB-SubCell"/>
</dbReference>
<dbReference type="GO" id="GO:0009306">
    <property type="term" value="P:protein secretion"/>
    <property type="evidence" value="ECO:0007669"/>
    <property type="project" value="InterPro"/>
</dbReference>
<dbReference type="Pfam" id="PF26002">
    <property type="entry name" value="Beta-barrel_AprE"/>
    <property type="match status" value="1"/>
</dbReference>
<keyword evidence="14" id="KW-1185">Reference proteome</keyword>
<dbReference type="PROSITE" id="PS00543">
    <property type="entry name" value="HLYD_FAMILY"/>
    <property type="match status" value="1"/>
</dbReference>
<keyword evidence="5 9" id="KW-0997">Cell inner membrane</keyword>
<evidence type="ECO:0000256" key="7">
    <source>
        <dbReference type="ARBA" id="ARBA00022989"/>
    </source>
</evidence>
<organism evidence="13 14">
    <name type="scientific">Inhella inkyongensis</name>
    <dbReference type="NCBI Taxonomy" id="392593"/>
    <lineage>
        <taxon>Bacteria</taxon>
        <taxon>Pseudomonadati</taxon>
        <taxon>Pseudomonadota</taxon>
        <taxon>Betaproteobacteria</taxon>
        <taxon>Burkholderiales</taxon>
        <taxon>Sphaerotilaceae</taxon>
        <taxon>Inhella</taxon>
    </lineage>
</organism>
<evidence type="ECO:0000313" key="14">
    <source>
        <dbReference type="Proteomes" id="UP000554837"/>
    </source>
</evidence>
<evidence type="ECO:0000259" key="12">
    <source>
        <dbReference type="Pfam" id="PF26002"/>
    </source>
</evidence>
<comment type="subcellular location">
    <subcellularLocation>
        <location evidence="1 9">Cell inner membrane</location>
        <topology evidence="1 9">Single-pass membrane protein</topology>
    </subcellularLocation>
</comment>
<evidence type="ECO:0000256" key="4">
    <source>
        <dbReference type="ARBA" id="ARBA00022475"/>
    </source>
</evidence>
<name>A0A840SBU6_9BURK</name>
<dbReference type="PANTHER" id="PTHR30386:SF26">
    <property type="entry name" value="TRANSPORT PROTEIN COMB"/>
    <property type="match status" value="1"/>
</dbReference>
<evidence type="ECO:0000256" key="6">
    <source>
        <dbReference type="ARBA" id="ARBA00022692"/>
    </source>
</evidence>
<dbReference type="Gene3D" id="2.40.30.170">
    <property type="match status" value="1"/>
</dbReference>
<dbReference type="InterPro" id="IPR058625">
    <property type="entry name" value="MdtA-like_BSH"/>
</dbReference>
<feature type="transmembrane region" description="Helical" evidence="9">
    <location>
        <begin position="29"/>
        <end position="50"/>
    </location>
</feature>
<keyword evidence="7 9" id="KW-1133">Transmembrane helix</keyword>
<feature type="domain" description="AprE-like beta-barrel" evidence="12">
    <location>
        <begin position="286"/>
        <end position="378"/>
    </location>
</feature>
<comment type="caution">
    <text evidence="13">The sequence shown here is derived from an EMBL/GenBank/DDBJ whole genome shotgun (WGS) entry which is preliminary data.</text>
</comment>
<dbReference type="EMBL" id="JACHHO010000016">
    <property type="protein sequence ID" value="MBB5206476.1"/>
    <property type="molecule type" value="Genomic_DNA"/>
</dbReference>
<keyword evidence="8 9" id="KW-0472">Membrane</keyword>
<dbReference type="Gene3D" id="2.40.50.100">
    <property type="match status" value="2"/>
</dbReference>
<gene>
    <name evidence="13" type="ORF">HNQ51_003823</name>
</gene>
<sequence length="400" mass="43759">MSSLGQGEAQFLSPLAAAQVDEALPRATWVLYLLLALVVCFIAWAAVAEVDEVARADGRLVPDGREQVIASLEPGILGELLVREGELVEEGQELVRLDPTRVEAAQNEGQIRRLALLATATRLRAEANGSELVFPPELQTAKTLVASEHEAYASRRRLLDETLAGISNSVGLVQRELTMARQMAAQGLMSNVEVMRLSRQVSELQQQRQERLNRFRQDASGELVKVQNDLAMLDEQLVVRQDQLKRTVLTSPVDGVVKAIKISTVGGVVSSGAPIMEIAPMGGRVIVEARIKPRDIGFVSIGQKAEVKLSGYDFNVFGGLKGRVDYISPDAVGEPEKGADNMYYKVLVVSERNTLKKSQGKTLPLIPGMAAQVDIRTGERSVLSYLVRPMLKSREALRER</sequence>
<dbReference type="RefSeq" id="WP_138856458.1">
    <property type="nucleotide sequence ID" value="NZ_CP040709.1"/>
</dbReference>
<keyword evidence="6 9" id="KW-0812">Transmembrane</keyword>
<evidence type="ECO:0000256" key="10">
    <source>
        <dbReference type="SAM" id="Coils"/>
    </source>
</evidence>
<dbReference type="InterPro" id="IPR010129">
    <property type="entry name" value="T1SS_HlyD"/>
</dbReference>
<dbReference type="InterPro" id="IPR006144">
    <property type="entry name" value="Secretion_HlyD_CS"/>
</dbReference>
<evidence type="ECO:0000256" key="3">
    <source>
        <dbReference type="ARBA" id="ARBA00022448"/>
    </source>
</evidence>
<evidence type="ECO:0000256" key="9">
    <source>
        <dbReference type="RuleBase" id="RU365093"/>
    </source>
</evidence>
<dbReference type="Proteomes" id="UP000554837">
    <property type="component" value="Unassembled WGS sequence"/>
</dbReference>
<evidence type="ECO:0000256" key="2">
    <source>
        <dbReference type="ARBA" id="ARBA00009477"/>
    </source>
</evidence>
<dbReference type="InterPro" id="IPR058982">
    <property type="entry name" value="Beta-barrel_AprE"/>
</dbReference>
<dbReference type="AlphaFoldDB" id="A0A840SBU6"/>
<keyword evidence="10" id="KW-0175">Coiled coil</keyword>
<dbReference type="Pfam" id="PF25917">
    <property type="entry name" value="BSH_RND"/>
    <property type="match status" value="1"/>
</dbReference>
<comment type="similarity">
    <text evidence="2 9">Belongs to the membrane fusion protein (MFP) (TC 8.A.1) family.</text>
</comment>
<accession>A0A840SBU6</accession>
<feature type="domain" description="Multidrug resistance protein MdtA-like barrel-sandwich hybrid" evidence="11">
    <location>
        <begin position="75"/>
        <end position="274"/>
    </location>
</feature>